<evidence type="ECO:0000313" key="2">
    <source>
        <dbReference type="EMBL" id="NEX77337.1"/>
    </source>
</evidence>
<feature type="transmembrane region" description="Helical" evidence="1">
    <location>
        <begin position="37"/>
        <end position="57"/>
    </location>
</feature>
<organism evidence="2 3">
    <name type="scientific">Neobacillus thermocopriae</name>
    <dbReference type="NCBI Taxonomy" id="1215031"/>
    <lineage>
        <taxon>Bacteria</taxon>
        <taxon>Bacillati</taxon>
        <taxon>Bacillota</taxon>
        <taxon>Bacilli</taxon>
        <taxon>Bacillales</taxon>
        <taxon>Bacillaceae</taxon>
        <taxon>Neobacillus</taxon>
    </lineage>
</organism>
<keyword evidence="1" id="KW-1133">Transmembrane helix</keyword>
<feature type="transmembrane region" description="Helical" evidence="1">
    <location>
        <begin position="77"/>
        <end position="97"/>
    </location>
</feature>
<gene>
    <name evidence="2" type="ORF">G4Z05_00270</name>
</gene>
<name>A0A6B3TNI2_9BACI</name>
<dbReference type="EMBL" id="JAAIUV010000001">
    <property type="protein sequence ID" value="NEX77337.1"/>
    <property type="molecule type" value="Genomic_DNA"/>
</dbReference>
<evidence type="ECO:0000313" key="3">
    <source>
        <dbReference type="Proteomes" id="UP000481621"/>
    </source>
</evidence>
<dbReference type="RefSeq" id="WP_038537227.1">
    <property type="nucleotide sequence ID" value="NZ_JAAIUV010000001.1"/>
</dbReference>
<keyword evidence="3" id="KW-1185">Reference proteome</keyword>
<reference evidence="2" key="1">
    <citation type="submission" date="2020-02" db="EMBL/GenBank/DDBJ databases">
        <title>Bacillus sedimentmangrovi sp. nov., isolated from sediment of the mangrove ecosystem.</title>
        <authorList>
            <person name="Liu G."/>
        </authorList>
    </citation>
    <scope>NUCLEOTIDE SEQUENCE [LARGE SCALE GENOMIC DNA]</scope>
    <source>
        <strain evidence="2">SgZ-7</strain>
    </source>
</reference>
<comment type="caution">
    <text evidence="2">The sequence shown here is derived from an EMBL/GenBank/DDBJ whole genome shotgun (WGS) entry which is preliminary data.</text>
</comment>
<keyword evidence="1" id="KW-0472">Membrane</keyword>
<feature type="transmembrane region" description="Helical" evidence="1">
    <location>
        <begin position="12"/>
        <end position="30"/>
    </location>
</feature>
<protein>
    <submittedName>
        <fullName evidence="2">Uncharacterized protein</fullName>
    </submittedName>
</protein>
<keyword evidence="1" id="KW-0812">Transmembrane</keyword>
<evidence type="ECO:0000256" key="1">
    <source>
        <dbReference type="SAM" id="Phobius"/>
    </source>
</evidence>
<dbReference type="Proteomes" id="UP000481621">
    <property type="component" value="Unassembled WGS sequence"/>
</dbReference>
<proteinExistence type="predicted"/>
<accession>A0A6B3TNI2</accession>
<sequence length="113" mass="13904">MGPTLDTWIWVIYYGFFFITFIAAIVASVENLIKRRYSVMTILLIPIFIVMVALNSMNRLDQNEWEYWLTSLLRGELWSWICLLMILYIFFWWMLMIQWRFNKKDKEIKNRSM</sequence>
<dbReference type="AlphaFoldDB" id="A0A6B3TNI2"/>